<gene>
    <name evidence="1" type="ORF">E2C01_038614</name>
</gene>
<accession>A0A5B7FEL1</accession>
<protein>
    <submittedName>
        <fullName evidence="1">Uncharacterized protein</fullName>
    </submittedName>
</protein>
<keyword evidence="2" id="KW-1185">Reference proteome</keyword>
<dbReference type="AlphaFoldDB" id="A0A5B7FEL1"/>
<evidence type="ECO:0000313" key="2">
    <source>
        <dbReference type="Proteomes" id="UP000324222"/>
    </source>
</evidence>
<proteinExistence type="predicted"/>
<dbReference type="EMBL" id="VSRR010006499">
    <property type="protein sequence ID" value="MPC44932.1"/>
    <property type="molecule type" value="Genomic_DNA"/>
</dbReference>
<comment type="caution">
    <text evidence="1">The sequence shown here is derived from an EMBL/GenBank/DDBJ whole genome shotgun (WGS) entry which is preliminary data.</text>
</comment>
<organism evidence="1 2">
    <name type="scientific">Portunus trituberculatus</name>
    <name type="common">Swimming crab</name>
    <name type="synonym">Neptunus trituberculatus</name>
    <dbReference type="NCBI Taxonomy" id="210409"/>
    <lineage>
        <taxon>Eukaryota</taxon>
        <taxon>Metazoa</taxon>
        <taxon>Ecdysozoa</taxon>
        <taxon>Arthropoda</taxon>
        <taxon>Crustacea</taxon>
        <taxon>Multicrustacea</taxon>
        <taxon>Malacostraca</taxon>
        <taxon>Eumalacostraca</taxon>
        <taxon>Eucarida</taxon>
        <taxon>Decapoda</taxon>
        <taxon>Pleocyemata</taxon>
        <taxon>Brachyura</taxon>
        <taxon>Eubrachyura</taxon>
        <taxon>Portunoidea</taxon>
        <taxon>Portunidae</taxon>
        <taxon>Portuninae</taxon>
        <taxon>Portunus</taxon>
    </lineage>
</organism>
<name>A0A5B7FEL1_PORTR</name>
<sequence length="79" mass="9056">MRCRPAKEGRQPHPVTARPLRTSRVRVRRYGSEGTAFRRSHAEALRTRRRGSRVFITSNRRKKTVAAINFVITVVVVAV</sequence>
<evidence type="ECO:0000313" key="1">
    <source>
        <dbReference type="EMBL" id="MPC44932.1"/>
    </source>
</evidence>
<reference evidence="1 2" key="1">
    <citation type="submission" date="2019-05" db="EMBL/GenBank/DDBJ databases">
        <title>Another draft genome of Portunus trituberculatus and its Hox gene families provides insights of decapod evolution.</title>
        <authorList>
            <person name="Jeong J.-H."/>
            <person name="Song I."/>
            <person name="Kim S."/>
            <person name="Choi T."/>
            <person name="Kim D."/>
            <person name="Ryu S."/>
            <person name="Kim W."/>
        </authorList>
    </citation>
    <scope>NUCLEOTIDE SEQUENCE [LARGE SCALE GENOMIC DNA]</scope>
    <source>
        <tissue evidence="1">Muscle</tissue>
    </source>
</reference>
<dbReference type="Proteomes" id="UP000324222">
    <property type="component" value="Unassembled WGS sequence"/>
</dbReference>